<dbReference type="CDD" id="cd05254">
    <property type="entry name" value="dTDP_HR_like_SDR_e"/>
    <property type="match status" value="1"/>
</dbReference>
<dbReference type="GO" id="GO:0005829">
    <property type="term" value="C:cytosol"/>
    <property type="evidence" value="ECO:0007669"/>
    <property type="project" value="TreeGrafter"/>
</dbReference>
<dbReference type="Pfam" id="PF04321">
    <property type="entry name" value="RmlD_sub_bind"/>
    <property type="match status" value="1"/>
</dbReference>
<dbReference type="RefSeq" id="WP_005994156.1">
    <property type="nucleotide sequence ID" value="NZ_AECZ01000015.1"/>
</dbReference>
<evidence type="ECO:0000259" key="7">
    <source>
        <dbReference type="Pfam" id="PF04321"/>
    </source>
</evidence>
<dbReference type="EC" id="1.1.1.133" evidence="3 6"/>
<comment type="similarity">
    <text evidence="2 6">Belongs to the dTDP-4-dehydrorhamnose reductase family.</text>
</comment>
<evidence type="ECO:0000256" key="5">
    <source>
        <dbReference type="ARBA" id="ARBA00048200"/>
    </source>
</evidence>
<name>E1JXP2_SOLFR</name>
<dbReference type="PANTHER" id="PTHR10491:SF4">
    <property type="entry name" value="METHIONINE ADENOSYLTRANSFERASE 2 SUBUNIT BETA"/>
    <property type="match status" value="1"/>
</dbReference>
<dbReference type="SUPFAM" id="SSF51735">
    <property type="entry name" value="NAD(P)-binding Rossmann-fold domains"/>
    <property type="match status" value="1"/>
</dbReference>
<evidence type="ECO:0000256" key="4">
    <source>
        <dbReference type="ARBA" id="ARBA00017099"/>
    </source>
</evidence>
<evidence type="ECO:0000256" key="3">
    <source>
        <dbReference type="ARBA" id="ARBA00012929"/>
    </source>
</evidence>
<organism evidence="8 9">
    <name type="scientific">Solidesulfovibrio fructosivorans JJ]</name>
    <dbReference type="NCBI Taxonomy" id="596151"/>
    <lineage>
        <taxon>Bacteria</taxon>
        <taxon>Pseudomonadati</taxon>
        <taxon>Thermodesulfobacteriota</taxon>
        <taxon>Desulfovibrionia</taxon>
        <taxon>Desulfovibrionales</taxon>
        <taxon>Desulfovibrionaceae</taxon>
        <taxon>Solidesulfovibrio</taxon>
    </lineage>
</organism>
<dbReference type="InterPro" id="IPR036291">
    <property type="entry name" value="NAD(P)-bd_dom_sf"/>
</dbReference>
<evidence type="ECO:0000313" key="9">
    <source>
        <dbReference type="Proteomes" id="UP000006250"/>
    </source>
</evidence>
<dbReference type="OrthoDB" id="9803892at2"/>
<dbReference type="eggNOG" id="COG1091">
    <property type="taxonomic scope" value="Bacteria"/>
</dbReference>
<evidence type="ECO:0000313" key="8">
    <source>
        <dbReference type="EMBL" id="EFL50815.1"/>
    </source>
</evidence>
<evidence type="ECO:0000256" key="6">
    <source>
        <dbReference type="RuleBase" id="RU364082"/>
    </source>
</evidence>
<feature type="domain" description="RmlD-like substrate binding" evidence="7">
    <location>
        <begin position="1"/>
        <end position="153"/>
    </location>
</feature>
<dbReference type="UniPathway" id="UPA00124"/>
<keyword evidence="6" id="KW-0560">Oxidoreductase</keyword>
<dbReference type="EMBL" id="AECZ01000015">
    <property type="protein sequence ID" value="EFL50815.1"/>
    <property type="molecule type" value="Genomic_DNA"/>
</dbReference>
<comment type="caution">
    <text evidence="8">The sequence shown here is derived from an EMBL/GenBank/DDBJ whole genome shotgun (WGS) entry which is preliminary data.</text>
</comment>
<gene>
    <name evidence="8" type="ORF">DesfrDRAFT_2391</name>
</gene>
<dbReference type="AlphaFoldDB" id="E1JXP2"/>
<comment type="pathway">
    <text evidence="1 6">Carbohydrate biosynthesis; dTDP-L-rhamnose biosynthesis.</text>
</comment>
<accession>E1JXP2</accession>
<dbReference type="GO" id="GO:0008831">
    <property type="term" value="F:dTDP-4-dehydrorhamnose reductase activity"/>
    <property type="evidence" value="ECO:0007669"/>
    <property type="project" value="UniProtKB-EC"/>
</dbReference>
<comment type="function">
    <text evidence="6">Catalyzes the reduction of dTDP-6-deoxy-L-lyxo-4-hexulose to yield dTDP-L-rhamnose.</text>
</comment>
<protein>
    <recommendedName>
        <fullName evidence="4 6">dTDP-4-dehydrorhamnose reductase</fullName>
        <ecNumber evidence="3 6">1.1.1.133</ecNumber>
    </recommendedName>
</protein>
<keyword evidence="9" id="KW-1185">Reference proteome</keyword>
<keyword evidence="6" id="KW-0521">NADP</keyword>
<proteinExistence type="inferred from homology"/>
<dbReference type="InterPro" id="IPR029903">
    <property type="entry name" value="RmlD-like-bd"/>
</dbReference>
<dbReference type="STRING" id="596151.DesfrDRAFT_2391"/>
<dbReference type="Proteomes" id="UP000006250">
    <property type="component" value="Unassembled WGS sequence"/>
</dbReference>
<evidence type="ECO:0000256" key="1">
    <source>
        <dbReference type="ARBA" id="ARBA00004781"/>
    </source>
</evidence>
<dbReference type="PANTHER" id="PTHR10491">
    <property type="entry name" value="DTDP-4-DEHYDRORHAMNOSE REDUCTASE"/>
    <property type="match status" value="1"/>
</dbReference>
<sequence>MRILVLGATGMLGHALTFALSRRPGLDVTGAARNPERLRGQAPEAFLARLRGGLEARDIETVAATMDAVRADVVINAVGLIRQLPEGRQPLPCIEVNARLPHQLLELCRARGARLIHISTDCVFDGHKGSPYVEEDPPTARDVYGLSKYLGEVREAPGLTLRTSIIGHELRNRQSLLEWFLGCREAVSGYANVLYSGLPTSELARVVAEYVLPRPQLTGLFQVASTPISKYELLRLVAATYGKDVDIRRDERMVEDKTLSGAKFYQATGYSAPSWPELVSAMHRDRQAFLSGDNNNA</sequence>
<dbReference type="Gene3D" id="3.40.50.720">
    <property type="entry name" value="NAD(P)-binding Rossmann-like Domain"/>
    <property type="match status" value="1"/>
</dbReference>
<evidence type="ECO:0000256" key="2">
    <source>
        <dbReference type="ARBA" id="ARBA00010944"/>
    </source>
</evidence>
<dbReference type="GO" id="GO:0019305">
    <property type="term" value="P:dTDP-rhamnose biosynthetic process"/>
    <property type="evidence" value="ECO:0007669"/>
    <property type="project" value="UniProtKB-UniPathway"/>
</dbReference>
<dbReference type="InterPro" id="IPR005913">
    <property type="entry name" value="dTDP_dehydrorham_reduct"/>
</dbReference>
<comment type="catalytic activity">
    <reaction evidence="5">
        <text>dTDP-beta-L-rhamnose + NADP(+) = dTDP-4-dehydro-beta-L-rhamnose + NADPH + H(+)</text>
        <dbReference type="Rhea" id="RHEA:21796"/>
        <dbReference type="ChEBI" id="CHEBI:15378"/>
        <dbReference type="ChEBI" id="CHEBI:57510"/>
        <dbReference type="ChEBI" id="CHEBI:57783"/>
        <dbReference type="ChEBI" id="CHEBI:58349"/>
        <dbReference type="ChEBI" id="CHEBI:62830"/>
        <dbReference type="EC" id="1.1.1.133"/>
    </reaction>
</comment>
<reference evidence="8 9" key="1">
    <citation type="submission" date="2010-08" db="EMBL/GenBank/DDBJ databases">
        <title>The draft genome of Desulfovibrio fructosovorans JJ.</title>
        <authorList>
            <consortium name="US DOE Joint Genome Institute (JGI-PGF)"/>
            <person name="Lucas S."/>
            <person name="Copeland A."/>
            <person name="Lapidus A."/>
            <person name="Cheng J.-F."/>
            <person name="Bruce D."/>
            <person name="Goodwin L."/>
            <person name="Pitluck S."/>
            <person name="Land M.L."/>
            <person name="Hauser L."/>
            <person name="Chang Y.-J."/>
            <person name="Jeffries C."/>
            <person name="Wall J.D."/>
            <person name="Stahl D.A."/>
            <person name="Arkin A.P."/>
            <person name="Dehal P."/>
            <person name="Stolyar S.M."/>
            <person name="Hazen T.C."/>
            <person name="Woyke T.J."/>
        </authorList>
    </citation>
    <scope>NUCLEOTIDE SEQUENCE [LARGE SCALE GENOMIC DNA]</scope>
    <source>
        <strain evidence="8 9">JJ</strain>
    </source>
</reference>